<dbReference type="CDD" id="cd06163">
    <property type="entry name" value="S2P-M50_PDZ_RseP-like"/>
    <property type="match status" value="1"/>
</dbReference>
<dbReference type="SMART" id="SM00228">
    <property type="entry name" value="PDZ"/>
    <property type="match status" value="1"/>
</dbReference>
<evidence type="ECO:0000256" key="3">
    <source>
        <dbReference type="ARBA" id="ARBA00022670"/>
    </source>
</evidence>
<keyword evidence="6" id="KW-0862">Zinc</keyword>
<evidence type="ECO:0000256" key="4">
    <source>
        <dbReference type="ARBA" id="ARBA00022692"/>
    </source>
</evidence>
<feature type="transmembrane region" description="Helical" evidence="10">
    <location>
        <begin position="85"/>
        <end position="108"/>
    </location>
</feature>
<evidence type="ECO:0000256" key="10">
    <source>
        <dbReference type="SAM" id="Phobius"/>
    </source>
</evidence>
<reference evidence="12" key="1">
    <citation type="submission" date="2018-05" db="EMBL/GenBank/DDBJ databases">
        <authorList>
            <person name="Lanie J.A."/>
            <person name="Ng W.-L."/>
            <person name="Kazmierczak K.M."/>
            <person name="Andrzejewski T.M."/>
            <person name="Davidsen T.M."/>
            <person name="Wayne K.J."/>
            <person name="Tettelin H."/>
            <person name="Glass J.I."/>
            <person name="Rusch D."/>
            <person name="Podicherti R."/>
            <person name="Tsui H.-C.T."/>
            <person name="Winkler M.E."/>
        </authorList>
    </citation>
    <scope>NUCLEOTIDE SEQUENCE</scope>
</reference>
<dbReference type="SUPFAM" id="SSF50156">
    <property type="entry name" value="PDZ domain-like"/>
    <property type="match status" value="1"/>
</dbReference>
<feature type="transmembrane region" description="Helical" evidence="10">
    <location>
        <begin position="317"/>
        <end position="335"/>
    </location>
</feature>
<comment type="cofactor">
    <cofactor evidence="1">
        <name>Zn(2+)</name>
        <dbReference type="ChEBI" id="CHEBI:29105"/>
    </cofactor>
</comment>
<dbReference type="InterPro" id="IPR041489">
    <property type="entry name" value="PDZ_6"/>
</dbReference>
<name>A0A382KR55_9ZZZZ</name>
<organism evidence="12">
    <name type="scientific">marine metagenome</name>
    <dbReference type="NCBI Taxonomy" id="408172"/>
    <lineage>
        <taxon>unclassified sequences</taxon>
        <taxon>metagenomes</taxon>
        <taxon>ecological metagenomes</taxon>
    </lineage>
</organism>
<dbReference type="AlphaFoldDB" id="A0A382KR55"/>
<dbReference type="InterPro" id="IPR036034">
    <property type="entry name" value="PDZ_sf"/>
</dbReference>
<dbReference type="NCBIfam" id="TIGR00054">
    <property type="entry name" value="RIP metalloprotease RseP"/>
    <property type="match status" value="1"/>
</dbReference>
<dbReference type="EMBL" id="UINC01082207">
    <property type="protein sequence ID" value="SVC26759.1"/>
    <property type="molecule type" value="Genomic_DNA"/>
</dbReference>
<dbReference type="GO" id="GO:0006508">
    <property type="term" value="P:proteolysis"/>
    <property type="evidence" value="ECO:0007669"/>
    <property type="project" value="UniProtKB-KW"/>
</dbReference>
<sequence>TSVPNGFEIKLFFYRKDQGGKISWGPIYNWNVKKPGHVGSGTEYCFAIIPLGGYVKMAGMIDESMDGTIKNKPYELMSKPVWAQIWVMSAGVIMNILLAFIIFTGVVWNQGVPSPKDDPVIHSLINDMPAKDMGLLPGDRILAVDDVQISTWTELSTTIHAMPNTPITLTYQRDDVEYKKSITTSFQVQPINGRLDTLGAIGIAPEFTYKPIGFLKATQIGATSTIGGLGLVVLSIRMLISGEASVSDLGGPILIAQIAGETARAGLVSLLTFMAIISCNLAFINFLPVPGLDGGHVFIILAESLLRRKFTLKTRMIIQQIGMAFLLLLMATVMINDIGRLFTN</sequence>
<evidence type="ECO:0000256" key="1">
    <source>
        <dbReference type="ARBA" id="ARBA00001947"/>
    </source>
</evidence>
<evidence type="ECO:0000313" key="12">
    <source>
        <dbReference type="EMBL" id="SVC26759.1"/>
    </source>
</evidence>
<accession>A0A382KR55</accession>
<evidence type="ECO:0000259" key="11">
    <source>
        <dbReference type="SMART" id="SM00228"/>
    </source>
</evidence>
<dbReference type="PANTHER" id="PTHR42837">
    <property type="entry name" value="REGULATOR OF SIGMA-E PROTEASE RSEP"/>
    <property type="match status" value="1"/>
</dbReference>
<dbReference type="Gene3D" id="2.30.42.10">
    <property type="match status" value="1"/>
</dbReference>
<feature type="domain" description="PDZ" evidence="11">
    <location>
        <begin position="99"/>
        <end position="175"/>
    </location>
</feature>
<keyword evidence="7 10" id="KW-1133">Transmembrane helix</keyword>
<evidence type="ECO:0000256" key="8">
    <source>
        <dbReference type="ARBA" id="ARBA00023049"/>
    </source>
</evidence>
<dbReference type="GO" id="GO:0004222">
    <property type="term" value="F:metalloendopeptidase activity"/>
    <property type="evidence" value="ECO:0007669"/>
    <property type="project" value="InterPro"/>
</dbReference>
<evidence type="ECO:0000256" key="5">
    <source>
        <dbReference type="ARBA" id="ARBA00022801"/>
    </source>
</evidence>
<dbReference type="PANTHER" id="PTHR42837:SF2">
    <property type="entry name" value="MEMBRANE METALLOPROTEASE ARASP2, CHLOROPLASTIC-RELATED"/>
    <property type="match status" value="1"/>
</dbReference>
<evidence type="ECO:0000256" key="9">
    <source>
        <dbReference type="ARBA" id="ARBA00023136"/>
    </source>
</evidence>
<evidence type="ECO:0000256" key="7">
    <source>
        <dbReference type="ARBA" id="ARBA00022989"/>
    </source>
</evidence>
<dbReference type="InterPro" id="IPR001478">
    <property type="entry name" value="PDZ"/>
</dbReference>
<keyword evidence="8" id="KW-0482">Metalloprotease</keyword>
<evidence type="ECO:0000256" key="2">
    <source>
        <dbReference type="ARBA" id="ARBA00004141"/>
    </source>
</evidence>
<evidence type="ECO:0000256" key="6">
    <source>
        <dbReference type="ARBA" id="ARBA00022833"/>
    </source>
</evidence>
<dbReference type="InterPro" id="IPR004387">
    <property type="entry name" value="Pept_M50_Zn"/>
</dbReference>
<feature type="transmembrane region" description="Helical" evidence="10">
    <location>
        <begin position="267"/>
        <end position="287"/>
    </location>
</feature>
<protein>
    <recommendedName>
        <fullName evidence="11">PDZ domain-containing protein</fullName>
    </recommendedName>
</protein>
<keyword evidence="9 10" id="KW-0472">Membrane</keyword>
<keyword evidence="4 10" id="KW-0812">Transmembrane</keyword>
<keyword evidence="3" id="KW-0645">Protease</keyword>
<dbReference type="GO" id="GO:0016020">
    <property type="term" value="C:membrane"/>
    <property type="evidence" value="ECO:0007669"/>
    <property type="project" value="UniProtKB-SubCell"/>
</dbReference>
<keyword evidence="5" id="KW-0378">Hydrolase</keyword>
<proteinExistence type="predicted"/>
<comment type="subcellular location">
    <subcellularLocation>
        <location evidence="2">Membrane</location>
        <topology evidence="2">Multi-pass membrane protein</topology>
    </subcellularLocation>
</comment>
<gene>
    <name evidence="12" type="ORF">METZ01_LOCUS279613</name>
</gene>
<feature type="non-terminal residue" evidence="12">
    <location>
        <position position="1"/>
    </location>
</feature>
<dbReference type="Pfam" id="PF02163">
    <property type="entry name" value="Peptidase_M50"/>
    <property type="match status" value="1"/>
</dbReference>
<dbReference type="InterPro" id="IPR008915">
    <property type="entry name" value="Peptidase_M50"/>
</dbReference>
<dbReference type="Pfam" id="PF17820">
    <property type="entry name" value="PDZ_6"/>
    <property type="match status" value="1"/>
</dbReference>